<dbReference type="AlphaFoldDB" id="A0A437PGP8"/>
<sequence>MSDDRVFVRSKWGTNRYVYNAANPIGMALIIGSLLFAAAGMFFLYHPDLFKGGWDGGDLRKAVSGATAELSAEKALGPGGDSGLYGDVLKQKINEHGHGPEDAVKVVLASKPAESDLWSGGLEEASYTVSARGTGTALCLHVSAMKKAKAMGYDSVDFTVDDGAC</sequence>
<accession>A0A437PGP8</accession>
<dbReference type="Proteomes" id="UP000283128">
    <property type="component" value="Unassembled WGS sequence"/>
</dbReference>
<organism evidence="2 3">
    <name type="scientific">Streptomyces antnestii</name>
    <dbReference type="NCBI Taxonomy" id="2494256"/>
    <lineage>
        <taxon>Bacteria</taxon>
        <taxon>Bacillati</taxon>
        <taxon>Actinomycetota</taxon>
        <taxon>Actinomycetes</taxon>
        <taxon>Kitasatosporales</taxon>
        <taxon>Streptomycetaceae</taxon>
        <taxon>Streptomyces</taxon>
    </lineage>
</organism>
<dbReference type="OrthoDB" id="4334501at2"/>
<dbReference type="EMBL" id="RZYA01000013">
    <property type="protein sequence ID" value="RVU21443.1"/>
    <property type="molecule type" value="Genomic_DNA"/>
</dbReference>
<comment type="caution">
    <text evidence="2">The sequence shown here is derived from an EMBL/GenBank/DDBJ whole genome shotgun (WGS) entry which is preliminary data.</text>
</comment>
<reference evidence="2 3" key="1">
    <citation type="submission" date="2019-01" db="EMBL/GenBank/DDBJ databases">
        <title>Genome sequences of Streptomyces and Rhizobium isolates collected from root and soil.</title>
        <authorList>
            <person name="Chhettri S."/>
            <person name="Sevigny J.L."/>
            <person name="Sen A."/>
            <person name="Ennis N."/>
            <person name="Tisa L."/>
        </authorList>
    </citation>
    <scope>NUCLEOTIDE SEQUENCE [LARGE SCALE GENOMIC DNA]</scope>
    <source>
        <strain evidence="2 3">San01</strain>
    </source>
</reference>
<name>A0A437PGP8_9ACTN</name>
<evidence type="ECO:0000256" key="1">
    <source>
        <dbReference type="SAM" id="Phobius"/>
    </source>
</evidence>
<evidence type="ECO:0000313" key="2">
    <source>
        <dbReference type="EMBL" id="RVU21443.1"/>
    </source>
</evidence>
<gene>
    <name evidence="2" type="ORF">EOT10_25860</name>
</gene>
<dbReference type="RefSeq" id="WP_127830724.1">
    <property type="nucleotide sequence ID" value="NZ_RZYA01000013.1"/>
</dbReference>
<keyword evidence="1" id="KW-1133">Transmembrane helix</keyword>
<keyword evidence="1" id="KW-0472">Membrane</keyword>
<evidence type="ECO:0000313" key="3">
    <source>
        <dbReference type="Proteomes" id="UP000283128"/>
    </source>
</evidence>
<feature type="transmembrane region" description="Helical" evidence="1">
    <location>
        <begin position="25"/>
        <end position="45"/>
    </location>
</feature>
<proteinExistence type="predicted"/>
<protein>
    <submittedName>
        <fullName evidence="2">Uncharacterized protein</fullName>
    </submittedName>
</protein>
<keyword evidence="3" id="KW-1185">Reference proteome</keyword>
<keyword evidence="1" id="KW-0812">Transmembrane</keyword>